<feature type="region of interest" description="Disordered" evidence="2">
    <location>
        <begin position="389"/>
        <end position="420"/>
    </location>
</feature>
<feature type="signal peptide" evidence="3">
    <location>
        <begin position="1"/>
        <end position="29"/>
    </location>
</feature>
<proteinExistence type="predicted"/>
<evidence type="ECO:0000256" key="3">
    <source>
        <dbReference type="SAM" id="SignalP"/>
    </source>
</evidence>
<evidence type="ECO:0000313" key="5">
    <source>
        <dbReference type="Proteomes" id="UP000751190"/>
    </source>
</evidence>
<comment type="cofactor">
    <cofactor evidence="1">
        <name>Fe cation</name>
        <dbReference type="ChEBI" id="CHEBI:24875"/>
    </cofactor>
</comment>
<evidence type="ECO:0000256" key="2">
    <source>
        <dbReference type="SAM" id="MobiDB-lite"/>
    </source>
</evidence>
<evidence type="ECO:0008006" key="6">
    <source>
        <dbReference type="Google" id="ProtNLM"/>
    </source>
</evidence>
<dbReference type="Pfam" id="PF05721">
    <property type="entry name" value="PhyH"/>
    <property type="match status" value="1"/>
</dbReference>
<dbReference type="OrthoDB" id="10264193at2759"/>
<dbReference type="InterPro" id="IPR008775">
    <property type="entry name" value="Phytyl_CoA_dOase-like"/>
</dbReference>
<keyword evidence="3" id="KW-0732">Signal</keyword>
<dbReference type="Proteomes" id="UP000751190">
    <property type="component" value="Unassembled WGS sequence"/>
</dbReference>
<name>A0A8J5X4K1_DIALT</name>
<dbReference type="EMBL" id="JAGTXO010000030">
    <property type="protein sequence ID" value="KAG8460781.1"/>
    <property type="molecule type" value="Genomic_DNA"/>
</dbReference>
<gene>
    <name evidence="4" type="ORF">KFE25_010836</name>
</gene>
<keyword evidence="5" id="KW-1185">Reference proteome</keyword>
<evidence type="ECO:0000313" key="4">
    <source>
        <dbReference type="EMBL" id="KAG8460781.1"/>
    </source>
</evidence>
<dbReference type="Gene3D" id="2.60.120.620">
    <property type="entry name" value="q2cbj1_9rhob like domain"/>
    <property type="match status" value="1"/>
</dbReference>
<dbReference type="PANTHER" id="PTHR20883:SF49">
    <property type="entry name" value="PHYTANOYL-COA DIOXYGENASE"/>
    <property type="match status" value="1"/>
</dbReference>
<dbReference type="SUPFAM" id="SSF51197">
    <property type="entry name" value="Clavaminate synthase-like"/>
    <property type="match status" value="1"/>
</dbReference>
<reference evidence="4" key="1">
    <citation type="submission" date="2021-05" db="EMBL/GenBank/DDBJ databases">
        <title>The genome of the haptophyte Pavlova lutheri (Diacronema luteri, Pavlovales) - a model for lipid biosynthesis in eukaryotic algae.</title>
        <authorList>
            <person name="Hulatt C.J."/>
            <person name="Posewitz M.C."/>
        </authorList>
    </citation>
    <scope>NUCLEOTIDE SEQUENCE</scope>
    <source>
        <strain evidence="4">NIVA-4/92</strain>
    </source>
</reference>
<organism evidence="4 5">
    <name type="scientific">Diacronema lutheri</name>
    <name type="common">Unicellular marine alga</name>
    <name type="synonym">Monochrysis lutheri</name>
    <dbReference type="NCBI Taxonomy" id="2081491"/>
    <lineage>
        <taxon>Eukaryota</taxon>
        <taxon>Haptista</taxon>
        <taxon>Haptophyta</taxon>
        <taxon>Pavlovophyceae</taxon>
        <taxon>Pavlovales</taxon>
        <taxon>Pavlovaceae</taxon>
        <taxon>Diacronema</taxon>
    </lineage>
</organism>
<accession>A0A8J5X4K1</accession>
<comment type="caution">
    <text evidence="4">The sequence shown here is derived from an EMBL/GenBank/DDBJ whole genome shotgun (WGS) entry which is preliminary data.</text>
</comment>
<evidence type="ECO:0000256" key="1">
    <source>
        <dbReference type="ARBA" id="ARBA00001962"/>
    </source>
</evidence>
<dbReference type="PANTHER" id="PTHR20883">
    <property type="entry name" value="PHYTANOYL-COA DIOXYGENASE DOMAIN CONTAINING 1"/>
    <property type="match status" value="1"/>
</dbReference>
<sequence>MAPGRAKGAGCGNVRLALLLLSAAAPTIGHTRARLPCAAATPATAPARSAVCAKLSTNPLAYSFGLQEPRIEPPGSPDPDTPPEHFPITREQIDSLTRDGVVHIPGALSPAWLRYMRDATTWQIEHPHMWASPGVASGLYDYIQRNVWSTNGAYARFMYYSPVASILAQLGGADEVRLSTDLLMVNPNKGFKWHQDNQNGPVAFEHAMRFWVTLDDTPVDHGAPVYLRGSHRNRCVSESAVFVDISTGELATYAADTIEFRPRAGDMLVWHPRSIHKIDGPKSQDWGARLRRVLGGTAILGNAPYVGEGKALFGDLGRHSLRNGDPLRGALFPRLYPSSLACEREARERGECTRTVEGLGRLMSNMAASLGQMASFTNVVKLDKAEQLRAERAQPEEGARAAVGAPGAQQPIGASTGQRR</sequence>
<dbReference type="AlphaFoldDB" id="A0A8J5X4K1"/>
<feature type="chain" id="PRO_5035261466" description="Phytanoyl-CoA dioxygenase" evidence="3">
    <location>
        <begin position="30"/>
        <end position="420"/>
    </location>
</feature>
<dbReference type="OMA" id="WITMDET"/>
<protein>
    <recommendedName>
        <fullName evidence="6">Phytanoyl-CoA dioxygenase</fullName>
    </recommendedName>
</protein>
<feature type="compositionally biased region" description="Basic and acidic residues" evidence="2">
    <location>
        <begin position="389"/>
        <end position="399"/>
    </location>
</feature>